<name>A0A8H4VJB6_9AGAR</name>
<accession>A0A8H4VJB6</accession>
<evidence type="ECO:0000313" key="2">
    <source>
        <dbReference type="EMBL" id="KAF4613031.1"/>
    </source>
</evidence>
<dbReference type="InterPro" id="IPR001810">
    <property type="entry name" value="F-box_dom"/>
</dbReference>
<dbReference type="InterPro" id="IPR032675">
    <property type="entry name" value="LRR_dom_sf"/>
</dbReference>
<dbReference type="Gene3D" id="3.80.10.10">
    <property type="entry name" value="Ribonuclease Inhibitor"/>
    <property type="match status" value="1"/>
</dbReference>
<evidence type="ECO:0000313" key="3">
    <source>
        <dbReference type="Proteomes" id="UP000521872"/>
    </source>
</evidence>
<keyword evidence="3" id="KW-1185">Reference proteome</keyword>
<dbReference type="Gene3D" id="1.20.1280.50">
    <property type="match status" value="1"/>
</dbReference>
<proteinExistence type="predicted"/>
<gene>
    <name evidence="2" type="ORF">D9613_011003</name>
</gene>
<evidence type="ECO:0000259" key="1">
    <source>
        <dbReference type="Pfam" id="PF12937"/>
    </source>
</evidence>
<dbReference type="SUPFAM" id="SSF81383">
    <property type="entry name" value="F-box domain"/>
    <property type="match status" value="1"/>
</dbReference>
<dbReference type="Pfam" id="PF12937">
    <property type="entry name" value="F-box-like"/>
    <property type="match status" value="1"/>
</dbReference>
<feature type="domain" description="F-box" evidence="1">
    <location>
        <begin position="58"/>
        <end position="108"/>
    </location>
</feature>
<dbReference type="Proteomes" id="UP000521872">
    <property type="component" value="Unassembled WGS sequence"/>
</dbReference>
<protein>
    <recommendedName>
        <fullName evidence="1">F-box domain-containing protein</fullName>
    </recommendedName>
</protein>
<dbReference type="AlphaFoldDB" id="A0A8H4VJB6"/>
<dbReference type="InterPro" id="IPR036047">
    <property type="entry name" value="F-box-like_dom_sf"/>
</dbReference>
<comment type="caution">
    <text evidence="2">The sequence shown here is derived from an EMBL/GenBank/DDBJ whole genome shotgun (WGS) entry which is preliminary data.</text>
</comment>
<reference evidence="2 3" key="1">
    <citation type="submission" date="2019-12" db="EMBL/GenBank/DDBJ databases">
        <authorList>
            <person name="Floudas D."/>
            <person name="Bentzer J."/>
            <person name="Ahren D."/>
            <person name="Johansson T."/>
            <person name="Persson P."/>
            <person name="Tunlid A."/>
        </authorList>
    </citation>
    <scope>NUCLEOTIDE SEQUENCE [LARGE SCALE GENOMIC DNA]</scope>
    <source>
        <strain evidence="2 3">CBS 102.39</strain>
    </source>
</reference>
<sequence>MNNQVADLQALAENIAATETDMVSLAEYIASANERLEALLVRKYQLCDTYNSATDVMLRLPLEIVTRIFSLAIDYEPGDMPPQLVMGQVCRNWQEIVWSTPTLWKDLRILLVKDRFKQQEQLIREWIDRTAQCTLLIHIVVDDGTANTNRRRGWDPPVRFYRRLLETCYRWESFELDSPSTNFQGLLDTGAYHFPQLKHIKLFGTSQPPTMSDFRQYEDIWELNQPPQLESISITSFAYAGMNIDWSSIKQFSADMLFLPAVRIINMCSAHALTVLDLRLSMEGTESQEMDDMAFNFVFPNLRVLMLAGLADVIAAMLDTLTVPALAELTLFVDGQPDGAFYDWDTALLEMAKRSNFKISVMKLRQFETAIDDNQLLDILSAMPSLEKLIMRNPPGFPLSDAILRPLALPDGPFREGDLSEMEAQRTREESLLALKSFFYWGPINISLSILEGVMISRSRARARSQTPTQRQGTTNYAPPKEPFDVCILYQNDDWAELDRYNVPDRIHRINELPGVDLCMNLYLDD</sequence>
<organism evidence="2 3">
    <name type="scientific">Agrocybe pediades</name>
    <dbReference type="NCBI Taxonomy" id="84607"/>
    <lineage>
        <taxon>Eukaryota</taxon>
        <taxon>Fungi</taxon>
        <taxon>Dikarya</taxon>
        <taxon>Basidiomycota</taxon>
        <taxon>Agaricomycotina</taxon>
        <taxon>Agaricomycetes</taxon>
        <taxon>Agaricomycetidae</taxon>
        <taxon>Agaricales</taxon>
        <taxon>Agaricineae</taxon>
        <taxon>Strophariaceae</taxon>
        <taxon>Agrocybe</taxon>
    </lineage>
</organism>
<dbReference type="EMBL" id="JAACJL010000046">
    <property type="protein sequence ID" value="KAF4613031.1"/>
    <property type="molecule type" value="Genomic_DNA"/>
</dbReference>